<dbReference type="PANTHER" id="PTHR11733">
    <property type="entry name" value="ZINC METALLOPROTEASE FAMILY M13 NEPRILYSIN-RELATED"/>
    <property type="match status" value="1"/>
</dbReference>
<dbReference type="GO" id="GO:0046872">
    <property type="term" value="F:metal ion binding"/>
    <property type="evidence" value="ECO:0007669"/>
    <property type="project" value="UniProtKB-KW"/>
</dbReference>
<dbReference type="Pfam" id="PF05649">
    <property type="entry name" value="Peptidase_M13_N"/>
    <property type="match status" value="2"/>
</dbReference>
<dbReference type="EMBL" id="IACT01002960">
    <property type="protein sequence ID" value="LAC22214.1"/>
    <property type="molecule type" value="mRNA"/>
</dbReference>
<evidence type="ECO:0000256" key="4">
    <source>
        <dbReference type="ARBA" id="ARBA00022723"/>
    </source>
</evidence>
<comment type="similarity">
    <text evidence="2">Belongs to the peptidase M13 family.</text>
</comment>
<dbReference type="PRINTS" id="PR00786">
    <property type="entry name" value="NEPRILYSIN"/>
</dbReference>
<dbReference type="PROSITE" id="PS51885">
    <property type="entry name" value="NEPRILYSIN"/>
    <property type="match status" value="1"/>
</dbReference>
<dbReference type="GO" id="GO:0004222">
    <property type="term" value="F:metalloendopeptidase activity"/>
    <property type="evidence" value="ECO:0007669"/>
    <property type="project" value="InterPro"/>
</dbReference>
<protein>
    <submittedName>
        <fullName evidence="11">Endothelin-converting enzyme 1</fullName>
    </submittedName>
</protein>
<keyword evidence="7" id="KW-0482">Metalloprotease</keyword>
<keyword evidence="8" id="KW-0732">Signal</keyword>
<evidence type="ECO:0000256" key="8">
    <source>
        <dbReference type="SAM" id="SignalP"/>
    </source>
</evidence>
<evidence type="ECO:0000256" key="7">
    <source>
        <dbReference type="ARBA" id="ARBA00023049"/>
    </source>
</evidence>
<evidence type="ECO:0000256" key="1">
    <source>
        <dbReference type="ARBA" id="ARBA00001947"/>
    </source>
</evidence>
<keyword evidence="5" id="KW-0378">Hydrolase</keyword>
<comment type="cofactor">
    <cofactor evidence="1">
        <name>Zn(2+)</name>
        <dbReference type="ChEBI" id="CHEBI:29105"/>
    </cofactor>
</comment>
<name>A0A6A7FV68_9CRUS</name>
<feature type="domain" description="Peptidase M13 C-terminal" evidence="9">
    <location>
        <begin position="622"/>
        <end position="831"/>
    </location>
</feature>
<sequence>MFEFRISIFLFSTLVIFCAATINIDFVEVNSFEEENDRSSASVVVKDPSSHDRDNECENDNYDCHLAKAIHQSMDTETDPCSDFYTFACGNWNNHSDFPSWRPFKQLHVRNDDRLKRLLEKPIVQFNLTLRGKCSQIHFPSLIEALAENNDDENTKINVTDKTPIPETREKQSSCNVAVVTIGPSSWEVRDKIQTKMESSSNSFADISNVAQFDAVSKARRFYKACMEAKNGEKDGRKFAIDELLTDRVVWKPTSRDGSWNDHDRDLFTMKLAKVHQHHDRLFFGPRTIHLSRRSKTDPEFTIILFQQSFRDSVMPYSAKKSAKVEKKLVEKYERYIKDVWQSIGFTFKDTNSFRGVRNLDEFARRIVEFEKEMSKNALKRLLPSKSALAKNSLDIDQLQNKFPFLNWKLYFKTLFSFDSHLKIDEDQPIIALDFDYFKSLNDLIVSSSQQDIMTYMRFELLATLASQLPNALELSPFKPSDPHTKRSSVCVKWTDSAFGFATGKIMEDGSPHNRQYLELLTNNILTSFEENIETVSWMTDLAKKKSKNKAKSIKENIAVPDFVFDSRLDRFYEDFDVSQNDNYVTLFTRFKRWLLQRNLRQINGRATDTSWPVEMPPDSVNAFYNPSRNDITVLAGIMQPPFFTPESAVSAVQYGGIGVVIGHEIIHGFDNHGANFDKEGFNHPLFKGSDQEQFHHLTQCVRDYYKKFSVLVDGKSVRVDGKRTEAENIADIGGTKVAYHAYLNSVEKDGESRNELPFYGFNGKKLFWLSYAQLWCEKKTPRQLRKQLKSDSHSPGAVRVLGVLQNLQEFSNDWQCDSKAQMNPRKKCTIWD</sequence>
<keyword evidence="4" id="KW-0479">Metal-binding</keyword>
<organism evidence="11">
    <name type="scientific">Hirondellea gigas</name>
    <dbReference type="NCBI Taxonomy" id="1518452"/>
    <lineage>
        <taxon>Eukaryota</taxon>
        <taxon>Metazoa</taxon>
        <taxon>Ecdysozoa</taxon>
        <taxon>Arthropoda</taxon>
        <taxon>Crustacea</taxon>
        <taxon>Multicrustacea</taxon>
        <taxon>Malacostraca</taxon>
        <taxon>Eumalacostraca</taxon>
        <taxon>Peracarida</taxon>
        <taxon>Amphipoda</taxon>
        <taxon>Amphilochidea</taxon>
        <taxon>Lysianassida</taxon>
        <taxon>Lysianassidira</taxon>
        <taxon>Lysianassoidea</taxon>
        <taxon>Lysianassidae</taxon>
        <taxon>Hirondellea</taxon>
    </lineage>
</organism>
<evidence type="ECO:0000256" key="2">
    <source>
        <dbReference type="ARBA" id="ARBA00007357"/>
    </source>
</evidence>
<dbReference type="GO" id="GO:0016485">
    <property type="term" value="P:protein processing"/>
    <property type="evidence" value="ECO:0007669"/>
    <property type="project" value="TreeGrafter"/>
</dbReference>
<dbReference type="AlphaFoldDB" id="A0A6A7FV68"/>
<evidence type="ECO:0000256" key="6">
    <source>
        <dbReference type="ARBA" id="ARBA00022833"/>
    </source>
</evidence>
<proteinExistence type="evidence at transcript level"/>
<feature type="chain" id="PRO_5025600006" evidence="8">
    <location>
        <begin position="21"/>
        <end position="833"/>
    </location>
</feature>
<feature type="domain" description="Peptidase M13 N-terminal" evidence="10">
    <location>
        <begin position="185"/>
        <end position="561"/>
    </location>
</feature>
<accession>A0A6A7FV68</accession>
<dbReference type="Gene3D" id="3.40.390.10">
    <property type="entry name" value="Collagenase (Catalytic Domain)"/>
    <property type="match status" value="2"/>
</dbReference>
<dbReference type="InterPro" id="IPR042089">
    <property type="entry name" value="Peptidase_M13_dom_2"/>
</dbReference>
<feature type="signal peptide" evidence="8">
    <location>
        <begin position="1"/>
        <end position="20"/>
    </location>
</feature>
<evidence type="ECO:0000259" key="9">
    <source>
        <dbReference type="Pfam" id="PF01431"/>
    </source>
</evidence>
<dbReference type="InterPro" id="IPR018497">
    <property type="entry name" value="Peptidase_M13_C"/>
</dbReference>
<dbReference type="SUPFAM" id="SSF55486">
    <property type="entry name" value="Metalloproteases ('zincins'), catalytic domain"/>
    <property type="match status" value="1"/>
</dbReference>
<dbReference type="Gene3D" id="1.10.1380.10">
    <property type="entry name" value="Neutral endopeptidase , domain2"/>
    <property type="match status" value="1"/>
</dbReference>
<dbReference type="InterPro" id="IPR008753">
    <property type="entry name" value="Peptidase_M13_N"/>
</dbReference>
<reference evidence="11" key="1">
    <citation type="submission" date="2017-11" db="EMBL/GenBank/DDBJ databases">
        <title>The sensing device of the deep-sea amphipod.</title>
        <authorList>
            <person name="Kobayashi H."/>
            <person name="Nagahama T."/>
            <person name="Arai W."/>
            <person name="Sasagawa Y."/>
            <person name="Umeda M."/>
            <person name="Hayashi T."/>
            <person name="Nikaido I."/>
            <person name="Watanabe H."/>
            <person name="Oguri K."/>
            <person name="Kitazato H."/>
            <person name="Fujioka K."/>
            <person name="Kido Y."/>
            <person name="Takami H."/>
        </authorList>
    </citation>
    <scope>NUCLEOTIDE SEQUENCE</scope>
    <source>
        <tissue evidence="11">Whole body</tissue>
    </source>
</reference>
<feature type="domain" description="Peptidase M13 N-terminal" evidence="10">
    <location>
        <begin position="80"/>
        <end position="122"/>
    </location>
</feature>
<dbReference type="InterPro" id="IPR000718">
    <property type="entry name" value="Peptidase_M13"/>
</dbReference>
<dbReference type="CDD" id="cd08662">
    <property type="entry name" value="M13"/>
    <property type="match status" value="1"/>
</dbReference>
<evidence type="ECO:0000256" key="5">
    <source>
        <dbReference type="ARBA" id="ARBA00022801"/>
    </source>
</evidence>
<dbReference type="Pfam" id="PF01431">
    <property type="entry name" value="Peptidase_M13"/>
    <property type="match status" value="1"/>
</dbReference>
<dbReference type="InterPro" id="IPR024079">
    <property type="entry name" value="MetalloPept_cat_dom_sf"/>
</dbReference>
<evidence type="ECO:0000256" key="3">
    <source>
        <dbReference type="ARBA" id="ARBA00022670"/>
    </source>
</evidence>
<keyword evidence="3" id="KW-0645">Protease</keyword>
<dbReference type="PANTHER" id="PTHR11733:SF240">
    <property type="entry name" value="GH14155P-RELATED"/>
    <property type="match status" value="1"/>
</dbReference>
<evidence type="ECO:0000313" key="11">
    <source>
        <dbReference type="EMBL" id="LAC22214.1"/>
    </source>
</evidence>
<evidence type="ECO:0000259" key="10">
    <source>
        <dbReference type="Pfam" id="PF05649"/>
    </source>
</evidence>
<keyword evidence="6" id="KW-0862">Zinc</keyword>
<dbReference type="GO" id="GO:0005886">
    <property type="term" value="C:plasma membrane"/>
    <property type="evidence" value="ECO:0007669"/>
    <property type="project" value="TreeGrafter"/>
</dbReference>